<evidence type="ECO:0000256" key="5">
    <source>
        <dbReference type="ARBA" id="ARBA00022771"/>
    </source>
</evidence>
<feature type="region of interest" description="Disordered" evidence="8">
    <location>
        <begin position="773"/>
        <end position="800"/>
    </location>
</feature>
<keyword evidence="7" id="KW-0862">Zinc</keyword>
<dbReference type="GO" id="GO:0008270">
    <property type="term" value="F:zinc ion binding"/>
    <property type="evidence" value="ECO:0007669"/>
    <property type="project" value="UniProtKB-KW"/>
</dbReference>
<dbReference type="PANTHER" id="PTHR22770">
    <property type="entry name" value="UBIQUITIN CONJUGATING ENZYME 7 INTERACTING PROTEIN-RELATED"/>
    <property type="match status" value="1"/>
</dbReference>
<dbReference type="AlphaFoldDB" id="A0AAV9VYD9"/>
<dbReference type="SMART" id="SM00647">
    <property type="entry name" value="IBR"/>
    <property type="match status" value="1"/>
</dbReference>
<keyword evidence="11" id="KW-1185">Reference proteome</keyword>
<dbReference type="CDD" id="cd16630">
    <property type="entry name" value="RING-HC_RBR_RNF216"/>
    <property type="match status" value="1"/>
</dbReference>
<proteinExistence type="predicted"/>
<dbReference type="Proteomes" id="UP001370758">
    <property type="component" value="Unassembled WGS sequence"/>
</dbReference>
<dbReference type="PANTHER" id="PTHR22770:SF47">
    <property type="entry name" value="E3 UBIQUITIN-PROTEIN LIGASE RNF216"/>
    <property type="match status" value="1"/>
</dbReference>
<evidence type="ECO:0000256" key="8">
    <source>
        <dbReference type="SAM" id="MobiDB-lite"/>
    </source>
</evidence>
<dbReference type="CDD" id="cd20353">
    <property type="entry name" value="Rcat_RBR_RNF216"/>
    <property type="match status" value="1"/>
</dbReference>
<organism evidence="10 11">
    <name type="scientific">Arthrobotrys musiformis</name>
    <dbReference type="NCBI Taxonomy" id="47236"/>
    <lineage>
        <taxon>Eukaryota</taxon>
        <taxon>Fungi</taxon>
        <taxon>Dikarya</taxon>
        <taxon>Ascomycota</taxon>
        <taxon>Pezizomycotina</taxon>
        <taxon>Orbiliomycetes</taxon>
        <taxon>Orbiliales</taxon>
        <taxon>Orbiliaceae</taxon>
        <taxon>Arthrobotrys</taxon>
    </lineage>
</organism>
<dbReference type="InterPro" id="IPR002867">
    <property type="entry name" value="IBR_dom"/>
</dbReference>
<dbReference type="InterPro" id="IPR047544">
    <property type="entry name" value="RING-HC_RBR_RNF216"/>
</dbReference>
<evidence type="ECO:0000256" key="7">
    <source>
        <dbReference type="ARBA" id="ARBA00022833"/>
    </source>
</evidence>
<feature type="domain" description="RING-type" evidence="9">
    <location>
        <begin position="288"/>
        <end position="508"/>
    </location>
</feature>
<dbReference type="InterPro" id="IPR051628">
    <property type="entry name" value="LUBAC_E3_Ligases"/>
</dbReference>
<sequence>MAPPRARPNVADVIVISSPSSSSSPKSPPPDLANDFFDDGDDDIGFFLPDEDEGRVIAPDVEMQQEQPLPQEQEIISPDQCLAYLLTLFPDIDHGYVGQLYEQHFENFQFGGANMIDFLANQVLETNGHYPKSQREDRSVKRKRERSPSEMTAQELENKYCNDPTRAIPSIAARSLSAKLLRNAFPLIPAAYIDQELLRSQFFIFGAFQALAHAESRFEKEPQKPFKKLTRVRKAVSDEVIAQNGNELRPEEHDNLMVEFRAAKRIYEAITFKGNPGGAGPAGSAGEELVECGCCFGEVPFTQLTQCKDGHLFCLECGMQNAKTEIGQQRYKLVCMDGSGCKKEFSPQEIKRFCDEKMLEALEKLEQRDMLREAGIEDLEECPFCDFALIMHSSVEDDKEFRCQGPECGKVSCRVCKKLTHIPLSCEESAKDEKQNLRKGVEEAMTEALLRKCGKCSLPYVKESGCNKIVCSRCHAMNCYLCSKVIKDYHHFNDPARGGRTGNCLLFDNTDERHHNEVHAAEEAAIAKIRAENPEITEEQMRIQLSQVIIDEERQKIEEGNRRLGHNHPGAGARPPGLNALPPRFQGRHPQIVPPFIPGPNGRHVQPEQQLPQVNPLPYFGNPVPFQGFPINQPQQAPPVGFIQRFLDRRQPRFVIPQQQVVVPAPMPAPIPQPILAAPHMDPEDDMYRGVLQGVFNRYGMGIANQANQPARAQAQPQPNANLGFIDRNFGGNRLVARARQPIRINRGGRNAQPVVDNGVNNVAAAHVAAPRAAAPGGIKQAPVPDPPIPRRPAKIAKRK</sequence>
<dbReference type="InterPro" id="IPR047546">
    <property type="entry name" value="Rcat_RBR_RNF216"/>
</dbReference>
<reference evidence="10 11" key="1">
    <citation type="submission" date="2023-08" db="EMBL/GenBank/DDBJ databases">
        <authorList>
            <person name="Palmer J.M."/>
        </authorList>
    </citation>
    <scope>NUCLEOTIDE SEQUENCE [LARGE SCALE GENOMIC DNA]</scope>
    <source>
        <strain evidence="10 11">TWF481</strain>
    </source>
</reference>
<dbReference type="InterPro" id="IPR047545">
    <property type="entry name" value="BRcat_RBR_RNF216"/>
</dbReference>
<evidence type="ECO:0000256" key="2">
    <source>
        <dbReference type="ARBA" id="ARBA00022679"/>
    </source>
</evidence>
<keyword evidence="3" id="KW-0479">Metal-binding</keyword>
<evidence type="ECO:0000256" key="1">
    <source>
        <dbReference type="ARBA" id="ARBA00004906"/>
    </source>
</evidence>
<evidence type="ECO:0000256" key="3">
    <source>
        <dbReference type="ARBA" id="ARBA00022723"/>
    </source>
</evidence>
<evidence type="ECO:0000259" key="9">
    <source>
        <dbReference type="PROSITE" id="PS51873"/>
    </source>
</evidence>
<comment type="pathway">
    <text evidence="1">Protein modification; protein ubiquitination.</text>
</comment>
<accession>A0AAV9VYD9</accession>
<evidence type="ECO:0000256" key="6">
    <source>
        <dbReference type="ARBA" id="ARBA00022786"/>
    </source>
</evidence>
<keyword evidence="2" id="KW-0808">Transferase</keyword>
<evidence type="ECO:0000313" key="10">
    <source>
        <dbReference type="EMBL" id="KAK6497650.1"/>
    </source>
</evidence>
<keyword evidence="6" id="KW-0833">Ubl conjugation pathway</keyword>
<feature type="region of interest" description="Disordered" evidence="8">
    <location>
        <begin position="129"/>
        <end position="153"/>
    </location>
</feature>
<dbReference type="SUPFAM" id="SSF57850">
    <property type="entry name" value="RING/U-box"/>
    <property type="match status" value="3"/>
</dbReference>
<keyword evidence="5" id="KW-0863">Zinc-finger</keyword>
<dbReference type="PROSITE" id="PS51873">
    <property type="entry name" value="TRIAD"/>
    <property type="match status" value="1"/>
</dbReference>
<keyword evidence="4" id="KW-0677">Repeat</keyword>
<comment type="caution">
    <text evidence="10">The sequence shown here is derived from an EMBL/GenBank/DDBJ whole genome shotgun (WGS) entry which is preliminary data.</text>
</comment>
<protein>
    <recommendedName>
        <fullName evidence="9">RING-type domain-containing protein</fullName>
    </recommendedName>
</protein>
<dbReference type="CDD" id="cd20339">
    <property type="entry name" value="BRcat_RBR_RNF216"/>
    <property type="match status" value="1"/>
</dbReference>
<dbReference type="InterPro" id="IPR044066">
    <property type="entry name" value="TRIAD_supradom"/>
</dbReference>
<evidence type="ECO:0000256" key="4">
    <source>
        <dbReference type="ARBA" id="ARBA00022737"/>
    </source>
</evidence>
<dbReference type="Pfam" id="PF26200">
    <property type="entry name" value="Rcat_RNF216"/>
    <property type="match status" value="1"/>
</dbReference>
<gene>
    <name evidence="10" type="ORF">TWF481_012055</name>
</gene>
<dbReference type="Gene3D" id="1.20.120.1750">
    <property type="match status" value="1"/>
</dbReference>
<feature type="region of interest" description="Disordered" evidence="8">
    <location>
        <begin position="16"/>
        <end position="35"/>
    </location>
</feature>
<dbReference type="GO" id="GO:0016740">
    <property type="term" value="F:transferase activity"/>
    <property type="evidence" value="ECO:0007669"/>
    <property type="project" value="UniProtKB-KW"/>
</dbReference>
<name>A0AAV9VYD9_9PEZI</name>
<evidence type="ECO:0000313" key="11">
    <source>
        <dbReference type="Proteomes" id="UP001370758"/>
    </source>
</evidence>
<dbReference type="EMBL" id="JAVHJL010000009">
    <property type="protein sequence ID" value="KAK6497650.1"/>
    <property type="molecule type" value="Genomic_DNA"/>
</dbReference>